<evidence type="ECO:0000313" key="1">
    <source>
        <dbReference type="EMBL" id="GAH27349.1"/>
    </source>
</evidence>
<feature type="non-terminal residue" evidence="1">
    <location>
        <position position="1"/>
    </location>
</feature>
<comment type="caution">
    <text evidence="1">The sequence shown here is derived from an EMBL/GenBank/DDBJ whole genome shotgun (WGS) entry which is preliminary data.</text>
</comment>
<dbReference type="EMBL" id="BARU01003779">
    <property type="protein sequence ID" value="GAH27349.1"/>
    <property type="molecule type" value="Genomic_DNA"/>
</dbReference>
<dbReference type="AlphaFoldDB" id="X1FD58"/>
<protein>
    <submittedName>
        <fullName evidence="1">Uncharacterized protein</fullName>
    </submittedName>
</protein>
<name>X1FD58_9ZZZZ</name>
<accession>X1FD58</accession>
<organism evidence="1">
    <name type="scientific">marine sediment metagenome</name>
    <dbReference type="NCBI Taxonomy" id="412755"/>
    <lineage>
        <taxon>unclassified sequences</taxon>
        <taxon>metagenomes</taxon>
        <taxon>ecological metagenomes</taxon>
    </lineage>
</organism>
<gene>
    <name evidence="1" type="ORF">S03H2_07964</name>
</gene>
<proteinExistence type="predicted"/>
<sequence length="41" mass="4968">WFWEQDIYPFLMSAIVAWLKPVFIPACRSDKLSFWHLSSNH</sequence>
<reference evidence="1" key="1">
    <citation type="journal article" date="2014" name="Front. Microbiol.">
        <title>High frequency of phylogenetically diverse reductive dehalogenase-homologous genes in deep subseafloor sedimentary metagenomes.</title>
        <authorList>
            <person name="Kawai M."/>
            <person name="Futagami T."/>
            <person name="Toyoda A."/>
            <person name="Takaki Y."/>
            <person name="Nishi S."/>
            <person name="Hori S."/>
            <person name="Arai W."/>
            <person name="Tsubouchi T."/>
            <person name="Morono Y."/>
            <person name="Uchiyama I."/>
            <person name="Ito T."/>
            <person name="Fujiyama A."/>
            <person name="Inagaki F."/>
            <person name="Takami H."/>
        </authorList>
    </citation>
    <scope>NUCLEOTIDE SEQUENCE</scope>
    <source>
        <strain evidence="1">Expedition CK06-06</strain>
    </source>
</reference>